<dbReference type="Pfam" id="PF13813">
    <property type="entry name" value="MBOAT_2"/>
    <property type="match status" value="1"/>
</dbReference>
<evidence type="ECO:0000256" key="7">
    <source>
        <dbReference type="ARBA" id="ARBA00023136"/>
    </source>
</evidence>
<feature type="transmembrane region" description="Helical" evidence="8">
    <location>
        <begin position="210"/>
        <end position="229"/>
    </location>
</feature>
<protein>
    <recommendedName>
        <fullName evidence="9">Wax synthase domain-containing protein</fullName>
    </recommendedName>
</protein>
<evidence type="ECO:0000259" key="9">
    <source>
        <dbReference type="Pfam" id="PF13813"/>
    </source>
</evidence>
<feature type="domain" description="Wax synthase" evidence="9">
    <location>
        <begin position="258"/>
        <end position="343"/>
    </location>
</feature>
<dbReference type="InterPro" id="IPR032805">
    <property type="entry name" value="Wax_synthase_dom"/>
</dbReference>
<keyword evidence="4" id="KW-0808">Transferase</keyword>
<evidence type="ECO:0000256" key="3">
    <source>
        <dbReference type="ARBA" id="ARBA00007282"/>
    </source>
</evidence>
<evidence type="ECO:0000256" key="8">
    <source>
        <dbReference type="SAM" id="Phobius"/>
    </source>
</evidence>
<evidence type="ECO:0000313" key="10">
    <source>
        <dbReference type="EMBL" id="RDW58674.1"/>
    </source>
</evidence>
<comment type="similarity">
    <text evidence="3">Belongs to the wax synthase family.</text>
</comment>
<dbReference type="STRING" id="1849047.A0A3D8QB11"/>
<evidence type="ECO:0000256" key="1">
    <source>
        <dbReference type="ARBA" id="ARBA00004141"/>
    </source>
</evidence>
<dbReference type="Proteomes" id="UP000256645">
    <property type="component" value="Unassembled WGS sequence"/>
</dbReference>
<organism evidence="10 11">
    <name type="scientific">Coleophoma cylindrospora</name>
    <dbReference type="NCBI Taxonomy" id="1849047"/>
    <lineage>
        <taxon>Eukaryota</taxon>
        <taxon>Fungi</taxon>
        <taxon>Dikarya</taxon>
        <taxon>Ascomycota</taxon>
        <taxon>Pezizomycotina</taxon>
        <taxon>Leotiomycetes</taxon>
        <taxon>Helotiales</taxon>
        <taxon>Dermateaceae</taxon>
        <taxon>Coleophoma</taxon>
    </lineage>
</organism>
<accession>A0A3D8QB11</accession>
<dbReference type="GO" id="GO:0016020">
    <property type="term" value="C:membrane"/>
    <property type="evidence" value="ECO:0007669"/>
    <property type="project" value="UniProtKB-SubCell"/>
</dbReference>
<dbReference type="GO" id="GO:0008374">
    <property type="term" value="F:O-acyltransferase activity"/>
    <property type="evidence" value="ECO:0007669"/>
    <property type="project" value="InterPro"/>
</dbReference>
<proteinExistence type="inferred from homology"/>
<sequence>MGLLVSLDSRSPLPALAIPYLYFLLIAALSLPQGWYRARIIILLAAYIFHLLNHTTGSRVSDYGMGCTVAQIFFKFADYVVLSNAEAEFSRNSLGDMTTYEGASELDQPKLANPSGMLSPWQAFVKKLRWALELSVTARGIGWSWQVKNVPSSTVSAPSWTKSDFHEVLSRHLMNFDLSNCIFVLKNIFRALGFVILIRIRAFILTSYPASMFHSSNVVVQSLLCFIYGSQIAFGLNMIYAMAAAITVSVGIYDICDWPPVFGNFTDAYTLRRFWGQSWHQMERRIVSKFGIFTARDVLHFPAGTFGSRYIQLYVAFFISGLIHWFGGVFACRKGLNEMQFFMAQAVAIMAEDAAIEIFRLVGCNETLPVWIRKGVGYTWVTTWLAYSLRLYVGKLAENNVWL</sequence>
<feature type="transmembrane region" description="Helical" evidence="8">
    <location>
        <begin position="181"/>
        <end position="204"/>
    </location>
</feature>
<name>A0A3D8QB11_9HELO</name>
<keyword evidence="6 8" id="KW-1133">Transmembrane helix</keyword>
<evidence type="ECO:0000256" key="2">
    <source>
        <dbReference type="ARBA" id="ARBA00005179"/>
    </source>
</evidence>
<comment type="pathway">
    <text evidence="2">Secondary metabolite biosynthesis.</text>
</comment>
<comment type="caution">
    <text evidence="10">The sequence shown here is derived from an EMBL/GenBank/DDBJ whole genome shotgun (WGS) entry which is preliminary data.</text>
</comment>
<evidence type="ECO:0000256" key="5">
    <source>
        <dbReference type="ARBA" id="ARBA00022692"/>
    </source>
</evidence>
<dbReference type="OrthoDB" id="1077582at2759"/>
<keyword evidence="5 8" id="KW-0812">Transmembrane</keyword>
<comment type="subcellular location">
    <subcellularLocation>
        <location evidence="1">Membrane</location>
        <topology evidence="1">Multi-pass membrane protein</topology>
    </subcellularLocation>
</comment>
<gene>
    <name evidence="10" type="ORF">BP6252_13150</name>
</gene>
<feature type="transmembrane region" description="Helical" evidence="8">
    <location>
        <begin position="12"/>
        <end position="29"/>
    </location>
</feature>
<feature type="transmembrane region" description="Helical" evidence="8">
    <location>
        <begin position="311"/>
        <end position="332"/>
    </location>
</feature>
<keyword evidence="7 8" id="KW-0472">Membrane</keyword>
<dbReference type="EMBL" id="PDLM01000017">
    <property type="protein sequence ID" value="RDW58674.1"/>
    <property type="molecule type" value="Genomic_DNA"/>
</dbReference>
<evidence type="ECO:0000256" key="4">
    <source>
        <dbReference type="ARBA" id="ARBA00022679"/>
    </source>
</evidence>
<dbReference type="AlphaFoldDB" id="A0A3D8QB11"/>
<keyword evidence="11" id="KW-1185">Reference proteome</keyword>
<dbReference type="GO" id="GO:0006629">
    <property type="term" value="P:lipid metabolic process"/>
    <property type="evidence" value="ECO:0007669"/>
    <property type="project" value="InterPro"/>
</dbReference>
<evidence type="ECO:0000256" key="6">
    <source>
        <dbReference type="ARBA" id="ARBA00022989"/>
    </source>
</evidence>
<dbReference type="InterPro" id="IPR044851">
    <property type="entry name" value="Wax_synthase"/>
</dbReference>
<reference evidence="10 11" key="1">
    <citation type="journal article" date="2018" name="IMA Fungus">
        <title>IMA Genome-F 9: Draft genome sequence of Annulohypoxylon stygium, Aspergillus mulundensis, Berkeleyomyces basicola (syn. Thielaviopsis basicola), Ceratocystis smalleyi, two Cercospora beticola strains, Coleophoma cylindrospora, Fusarium fracticaudum, Phialophora cf. hyalina, and Morchella septimelata.</title>
        <authorList>
            <person name="Wingfield B.D."/>
            <person name="Bills G.F."/>
            <person name="Dong Y."/>
            <person name="Huang W."/>
            <person name="Nel W.J."/>
            <person name="Swalarsk-Parry B.S."/>
            <person name="Vaghefi N."/>
            <person name="Wilken P.M."/>
            <person name="An Z."/>
            <person name="de Beer Z.W."/>
            <person name="De Vos L."/>
            <person name="Chen L."/>
            <person name="Duong T.A."/>
            <person name="Gao Y."/>
            <person name="Hammerbacher A."/>
            <person name="Kikkert J.R."/>
            <person name="Li Y."/>
            <person name="Li H."/>
            <person name="Li K."/>
            <person name="Li Q."/>
            <person name="Liu X."/>
            <person name="Ma X."/>
            <person name="Naidoo K."/>
            <person name="Pethybridge S.J."/>
            <person name="Sun J."/>
            <person name="Steenkamp E.T."/>
            <person name="van der Nest M.A."/>
            <person name="van Wyk S."/>
            <person name="Wingfield M.J."/>
            <person name="Xiong C."/>
            <person name="Yue Q."/>
            <person name="Zhang X."/>
        </authorList>
    </citation>
    <scope>NUCLEOTIDE SEQUENCE [LARGE SCALE GENOMIC DNA]</scope>
    <source>
        <strain evidence="10 11">BP6252</strain>
    </source>
</reference>
<dbReference type="PANTHER" id="PTHR31595:SF57">
    <property type="entry name" value="OS04G0481900 PROTEIN"/>
    <property type="match status" value="1"/>
</dbReference>
<evidence type="ECO:0000313" key="11">
    <source>
        <dbReference type="Proteomes" id="UP000256645"/>
    </source>
</evidence>
<dbReference type="PANTHER" id="PTHR31595">
    <property type="entry name" value="LONG-CHAIN-ALCOHOL O-FATTY-ACYLTRANSFERASE 3-RELATED"/>
    <property type="match status" value="1"/>
</dbReference>